<keyword evidence="2" id="KW-0489">Methyltransferase</keyword>
<comment type="caution">
    <text evidence="2">The sequence shown here is derived from an EMBL/GenBank/DDBJ whole genome shotgun (WGS) entry which is preliminary data.</text>
</comment>
<dbReference type="PANTHER" id="PTHR11006">
    <property type="entry name" value="PROTEIN ARGININE N-METHYLTRANSFERASE"/>
    <property type="match status" value="1"/>
</dbReference>
<keyword evidence="2" id="KW-0808">Transferase</keyword>
<dbReference type="InterPro" id="IPR029063">
    <property type="entry name" value="SAM-dependent_MTases_sf"/>
</dbReference>
<dbReference type="GO" id="GO:0042054">
    <property type="term" value="F:histone methyltransferase activity"/>
    <property type="evidence" value="ECO:0007669"/>
    <property type="project" value="TreeGrafter"/>
</dbReference>
<evidence type="ECO:0000313" key="2">
    <source>
        <dbReference type="EMBL" id="RMI36178.1"/>
    </source>
</evidence>
<dbReference type="CDD" id="cd02440">
    <property type="entry name" value="AdoMet_MTases"/>
    <property type="match status" value="1"/>
</dbReference>
<evidence type="ECO:0000259" key="1">
    <source>
        <dbReference type="Pfam" id="PF13649"/>
    </source>
</evidence>
<dbReference type="GO" id="GO:0032259">
    <property type="term" value="P:methylation"/>
    <property type="evidence" value="ECO:0007669"/>
    <property type="project" value="UniProtKB-KW"/>
</dbReference>
<dbReference type="PANTHER" id="PTHR11006:SF4">
    <property type="entry name" value="PROTEIN ARGININE N-METHYLTRANSFERASE 7"/>
    <property type="match status" value="1"/>
</dbReference>
<dbReference type="SUPFAM" id="SSF53335">
    <property type="entry name" value="S-adenosyl-L-methionine-dependent methyltransferases"/>
    <property type="match status" value="1"/>
</dbReference>
<dbReference type="Gene3D" id="3.40.50.150">
    <property type="entry name" value="Vaccinia Virus protein VP39"/>
    <property type="match status" value="1"/>
</dbReference>
<dbReference type="GO" id="GO:0016274">
    <property type="term" value="F:protein-arginine N-methyltransferase activity"/>
    <property type="evidence" value="ECO:0007669"/>
    <property type="project" value="InterPro"/>
</dbReference>
<dbReference type="InterPro" id="IPR025799">
    <property type="entry name" value="Arg_MeTrfase"/>
</dbReference>
<dbReference type="InterPro" id="IPR041698">
    <property type="entry name" value="Methyltransf_25"/>
</dbReference>
<dbReference type="Pfam" id="PF13649">
    <property type="entry name" value="Methyltransf_25"/>
    <property type="match status" value="1"/>
</dbReference>
<sequence length="292" mass="31463">MDQSLVLMHQAMLADRPRLDAYDKALAASVRGGVVADVGAGTLALSLLALRNGASHVYAVEADPGTAELAARIAERNDLRGRLTVVRGDARSVELPEPADVVVSEMMGNLGPEEQMMEVLGAFNATNLAPGGRTVPERLVTRLAAVQFDGEGWGLWNGDFYGYTLDAVQEIAEPAAQLHFFQRPPTLLSRPTTVADQRPGGGASRLDAGRSLTITRPGRLHAVVGYFAATLTKGVTLSNLPSYPGCNWAVWVWPLRHTPVTAGDMLRVRLVPPPDVRDVGRWRLECGLRKGR</sequence>
<accession>A0A3M2LN31</accession>
<dbReference type="Proteomes" id="UP000282674">
    <property type="component" value="Unassembled WGS sequence"/>
</dbReference>
<dbReference type="Gene3D" id="2.70.160.11">
    <property type="entry name" value="Hnrnp arginine n-methyltransferase1"/>
    <property type="match status" value="1"/>
</dbReference>
<dbReference type="OrthoDB" id="4772897at2"/>
<dbReference type="AlphaFoldDB" id="A0A3M2LN31"/>
<reference evidence="2 3" key="1">
    <citation type="submission" date="2018-10" db="EMBL/GenBank/DDBJ databases">
        <title>Isolation from soil.</title>
        <authorList>
            <person name="Hu J."/>
        </authorList>
    </citation>
    <scope>NUCLEOTIDE SEQUENCE [LARGE SCALE GENOMIC DNA]</scope>
    <source>
        <strain evidence="2 3">NEAU-Ht49</strain>
    </source>
</reference>
<feature type="domain" description="Methyltransferase" evidence="1">
    <location>
        <begin position="35"/>
        <end position="123"/>
    </location>
</feature>
<evidence type="ECO:0000313" key="3">
    <source>
        <dbReference type="Proteomes" id="UP000282674"/>
    </source>
</evidence>
<protein>
    <submittedName>
        <fullName evidence="2">Methyltransferase domain-containing protein</fullName>
    </submittedName>
</protein>
<organism evidence="2 3">
    <name type="scientific">Actinomadura harenae</name>
    <dbReference type="NCBI Taxonomy" id="2483351"/>
    <lineage>
        <taxon>Bacteria</taxon>
        <taxon>Bacillati</taxon>
        <taxon>Actinomycetota</taxon>
        <taxon>Actinomycetes</taxon>
        <taxon>Streptosporangiales</taxon>
        <taxon>Thermomonosporaceae</taxon>
        <taxon>Actinomadura</taxon>
    </lineage>
</organism>
<dbReference type="EMBL" id="RFFG01000146">
    <property type="protein sequence ID" value="RMI36178.1"/>
    <property type="molecule type" value="Genomic_DNA"/>
</dbReference>
<dbReference type="RefSeq" id="WP_122199552.1">
    <property type="nucleotide sequence ID" value="NZ_JBHSKC010000028.1"/>
</dbReference>
<proteinExistence type="predicted"/>
<gene>
    <name evidence="2" type="ORF">EBO15_39320</name>
</gene>
<name>A0A3M2LN31_9ACTN</name>
<keyword evidence="3" id="KW-1185">Reference proteome</keyword>